<name>A0A6L2MKB8_TANCI</name>
<dbReference type="EMBL" id="BKCJ010006546">
    <property type="protein sequence ID" value="GEU72715.1"/>
    <property type="molecule type" value="Genomic_DNA"/>
</dbReference>
<evidence type="ECO:0000313" key="2">
    <source>
        <dbReference type="EMBL" id="GEU72715.1"/>
    </source>
</evidence>
<proteinExistence type="predicted"/>
<dbReference type="AlphaFoldDB" id="A0A6L2MKB8"/>
<gene>
    <name evidence="2" type="ORF">Tci_044693</name>
</gene>
<comment type="caution">
    <text evidence="2">The sequence shown here is derived from an EMBL/GenBank/DDBJ whole genome shotgun (WGS) entry which is preliminary data.</text>
</comment>
<protein>
    <recommendedName>
        <fullName evidence="3">Reverse transcriptase domain-containing protein</fullName>
    </recommendedName>
</protein>
<evidence type="ECO:0008006" key="3">
    <source>
        <dbReference type="Google" id="ProtNLM"/>
    </source>
</evidence>
<feature type="compositionally biased region" description="Acidic residues" evidence="1">
    <location>
        <begin position="69"/>
        <end position="122"/>
    </location>
</feature>
<feature type="region of interest" description="Disordered" evidence="1">
    <location>
        <begin position="1"/>
        <end position="139"/>
    </location>
</feature>
<accession>A0A6L2MKB8</accession>
<evidence type="ECO:0000256" key="1">
    <source>
        <dbReference type="SAM" id="MobiDB-lite"/>
    </source>
</evidence>
<organism evidence="2">
    <name type="scientific">Tanacetum cinerariifolium</name>
    <name type="common">Dalmatian daisy</name>
    <name type="synonym">Chrysanthemum cinerariifolium</name>
    <dbReference type="NCBI Taxonomy" id="118510"/>
    <lineage>
        <taxon>Eukaryota</taxon>
        <taxon>Viridiplantae</taxon>
        <taxon>Streptophyta</taxon>
        <taxon>Embryophyta</taxon>
        <taxon>Tracheophyta</taxon>
        <taxon>Spermatophyta</taxon>
        <taxon>Magnoliopsida</taxon>
        <taxon>eudicotyledons</taxon>
        <taxon>Gunneridae</taxon>
        <taxon>Pentapetalae</taxon>
        <taxon>asterids</taxon>
        <taxon>campanulids</taxon>
        <taxon>Asterales</taxon>
        <taxon>Asteraceae</taxon>
        <taxon>Asteroideae</taxon>
        <taxon>Anthemideae</taxon>
        <taxon>Anthemidinae</taxon>
        <taxon>Tanacetum</taxon>
    </lineage>
</organism>
<sequence length="370" mass="41369">MSFAPSAVTYTSVYTDSEPGRPHDPDYVPEPMYPKYIPSKDEHVLLAEEQPLPPVDLPTAKSPGYVAESDLEEDLKEYEDEESEDGPVDYPIDEGDDGDDDDGDSFGDDANYEDEDEEDKEEEEHLASADDHCPALGFHIPSTRGERLARCTAPFAHSSPPPVPSPSLSSFGCPTQIQALRIASTQALIDAVTAALPSPPLPPPPLYIPSPVDRRNDIPKTELPPRKKSCLFSLGLRYKFRESSTARLTEGRWIDYGFVKTLDAEARRRGIREVGYGIRDTWVDPAEAVPEISPMTLREVNTRVTELAEIHEHDTHDLYALLEDAQDSRTRISQRVTMDSQRVDLLLEDRIAYQETILIVEEEAYASREA</sequence>
<reference evidence="2" key="1">
    <citation type="journal article" date="2019" name="Sci. Rep.">
        <title>Draft genome of Tanacetum cinerariifolium, the natural source of mosquito coil.</title>
        <authorList>
            <person name="Yamashiro T."/>
            <person name="Shiraishi A."/>
            <person name="Satake H."/>
            <person name="Nakayama K."/>
        </authorList>
    </citation>
    <scope>NUCLEOTIDE SEQUENCE</scope>
</reference>
<feature type="compositionally biased region" description="Basic and acidic residues" evidence="1">
    <location>
        <begin position="123"/>
        <end position="133"/>
    </location>
</feature>